<proteinExistence type="predicted"/>
<evidence type="ECO:0000313" key="2">
    <source>
        <dbReference type="Proteomes" id="UP000838756"/>
    </source>
</evidence>
<comment type="caution">
    <text evidence="1">The sequence shown here is derived from an EMBL/GenBank/DDBJ whole genome shotgun (WGS) entry which is preliminary data.</text>
</comment>
<evidence type="ECO:0000313" key="1">
    <source>
        <dbReference type="EMBL" id="CAH2239761.1"/>
    </source>
</evidence>
<organism evidence="1 2">
    <name type="scientific">Pararge aegeria aegeria</name>
    <dbReference type="NCBI Taxonomy" id="348720"/>
    <lineage>
        <taxon>Eukaryota</taxon>
        <taxon>Metazoa</taxon>
        <taxon>Ecdysozoa</taxon>
        <taxon>Arthropoda</taxon>
        <taxon>Hexapoda</taxon>
        <taxon>Insecta</taxon>
        <taxon>Pterygota</taxon>
        <taxon>Neoptera</taxon>
        <taxon>Endopterygota</taxon>
        <taxon>Lepidoptera</taxon>
        <taxon>Glossata</taxon>
        <taxon>Ditrysia</taxon>
        <taxon>Papilionoidea</taxon>
        <taxon>Nymphalidae</taxon>
        <taxon>Satyrinae</taxon>
        <taxon>Satyrini</taxon>
        <taxon>Parargina</taxon>
        <taxon>Pararge</taxon>
    </lineage>
</organism>
<gene>
    <name evidence="1" type="primary">jg14657</name>
    <name evidence="1" type="ORF">PAEG_LOCUS16416</name>
</gene>
<dbReference type="EMBL" id="CAKXAJ010025456">
    <property type="protein sequence ID" value="CAH2239761.1"/>
    <property type="molecule type" value="Genomic_DNA"/>
</dbReference>
<feature type="non-terminal residue" evidence="1">
    <location>
        <position position="1"/>
    </location>
</feature>
<name>A0A8S4RMX5_9NEOP</name>
<dbReference type="Proteomes" id="UP000838756">
    <property type="component" value="Unassembled WGS sequence"/>
</dbReference>
<accession>A0A8S4RMX5</accession>
<keyword evidence="2" id="KW-1185">Reference proteome</keyword>
<sequence>MTATYDSWYSLESKGAYLHLRSVEKNFGCVVLRNRQRLTPCGAGLRPRCACSWETRADTR</sequence>
<dbReference type="AlphaFoldDB" id="A0A8S4RMX5"/>
<reference evidence="1" key="1">
    <citation type="submission" date="2022-03" db="EMBL/GenBank/DDBJ databases">
        <authorList>
            <person name="Lindestad O."/>
        </authorList>
    </citation>
    <scope>NUCLEOTIDE SEQUENCE</scope>
</reference>
<protein>
    <submittedName>
        <fullName evidence="1">Jg14657 protein</fullName>
    </submittedName>
</protein>